<dbReference type="EMBL" id="KE721277">
    <property type="protein sequence ID" value="ERF70957.1"/>
    <property type="molecule type" value="Genomic_DNA"/>
</dbReference>
<dbReference type="AlphaFoldDB" id="U1G156"/>
<feature type="compositionally biased region" description="Acidic residues" evidence="1">
    <location>
        <begin position="128"/>
        <end position="147"/>
    </location>
</feature>
<feature type="compositionally biased region" description="Acidic residues" evidence="1">
    <location>
        <begin position="155"/>
        <end position="188"/>
    </location>
</feature>
<evidence type="ECO:0000313" key="2">
    <source>
        <dbReference type="EMBL" id="ERF70957.1"/>
    </source>
</evidence>
<proteinExistence type="predicted"/>
<evidence type="ECO:0000313" key="3">
    <source>
        <dbReference type="Proteomes" id="UP000019373"/>
    </source>
</evidence>
<accession>U1G156</accession>
<evidence type="ECO:0000256" key="1">
    <source>
        <dbReference type="SAM" id="MobiDB-lite"/>
    </source>
</evidence>
<organism evidence="2 3">
    <name type="scientific">Endocarpon pusillum (strain Z07020 / HMAS-L-300199)</name>
    <name type="common">Lichen-forming fungus</name>
    <dbReference type="NCBI Taxonomy" id="1263415"/>
    <lineage>
        <taxon>Eukaryota</taxon>
        <taxon>Fungi</taxon>
        <taxon>Dikarya</taxon>
        <taxon>Ascomycota</taxon>
        <taxon>Pezizomycotina</taxon>
        <taxon>Eurotiomycetes</taxon>
        <taxon>Chaetothyriomycetidae</taxon>
        <taxon>Verrucariales</taxon>
        <taxon>Verrucariaceae</taxon>
        <taxon>Endocarpon</taxon>
    </lineage>
</organism>
<protein>
    <submittedName>
        <fullName evidence="2">Uncharacterized protein</fullName>
    </submittedName>
</protein>
<dbReference type="Proteomes" id="UP000019373">
    <property type="component" value="Unassembled WGS sequence"/>
</dbReference>
<dbReference type="RefSeq" id="XP_007803411.1">
    <property type="nucleotide sequence ID" value="XM_007805220.1"/>
</dbReference>
<keyword evidence="3" id="KW-1185">Reference proteome</keyword>
<name>U1G156_ENDPU</name>
<feature type="region of interest" description="Disordered" evidence="1">
    <location>
        <begin position="128"/>
        <end position="199"/>
    </location>
</feature>
<sequence>MPHLAYPELVKLLPKDHDFEDPHNEAVLKAAILKFETDEATPLEWNVEDLLPCYTCLRLLDDDRFYTFPSHYVSDCPPLKWGSMFAEERACRRCDRKTGYRMKEWIREEKKLAEDKGYEWQDYYAWEGDEDPEDEDSGMEDDDEDWGLELRRLDEDDDDDDDKDDDGEDGESDWTMESEEEAEEDESKEESASKRRKTS</sequence>
<dbReference type="HOGENOM" id="CLU_1372210_0_0_1"/>
<dbReference type="GeneID" id="19241635"/>
<gene>
    <name evidence="2" type="ORF">EPUS_06742</name>
</gene>
<reference evidence="3" key="1">
    <citation type="journal article" date="2014" name="BMC Genomics">
        <title>Genome characteristics reveal the impact of lichenization on lichen-forming fungus Endocarpon pusillum Hedwig (Verrucariales, Ascomycota).</title>
        <authorList>
            <person name="Wang Y.-Y."/>
            <person name="Liu B."/>
            <person name="Zhang X.-Y."/>
            <person name="Zhou Q.-M."/>
            <person name="Zhang T."/>
            <person name="Li H."/>
            <person name="Yu Y.-F."/>
            <person name="Zhang X.-L."/>
            <person name="Hao X.-Y."/>
            <person name="Wang M."/>
            <person name="Wang L."/>
            <person name="Wei J.-C."/>
        </authorList>
    </citation>
    <scope>NUCLEOTIDE SEQUENCE [LARGE SCALE GENOMIC DNA]</scope>
    <source>
        <strain evidence="3">Z07020 / HMAS-L-300199</strain>
    </source>
</reference>